<evidence type="ECO:0000256" key="7">
    <source>
        <dbReference type="ARBA" id="ARBA00023150"/>
    </source>
</evidence>
<dbReference type="Pfam" id="PF12804">
    <property type="entry name" value="NTP_transf_3"/>
    <property type="match status" value="1"/>
</dbReference>
<reference evidence="9 10" key="1">
    <citation type="submission" date="2016-12" db="EMBL/GenBank/DDBJ databases">
        <title>Discovery of methanogenic haloarchaea.</title>
        <authorList>
            <person name="Sorokin D.Y."/>
            <person name="Makarova K.S."/>
            <person name="Abbas B."/>
            <person name="Ferrer M."/>
            <person name="Golyshin P.N."/>
        </authorList>
    </citation>
    <scope>NUCLEOTIDE SEQUENCE [LARGE SCALE GENOMIC DNA]</scope>
    <source>
        <strain evidence="9">AMET1</strain>
    </source>
</reference>
<comment type="caution">
    <text evidence="9">The sequence shown here is derived from an EMBL/GenBank/DDBJ whole genome shotgun (WGS) entry which is preliminary data.</text>
</comment>
<name>A0A1Y3GBD1_9EURY</name>
<gene>
    <name evidence="9" type="ORF">AMET1_0388</name>
</gene>
<accession>A0A1Y3GBD1</accession>
<evidence type="ECO:0000256" key="4">
    <source>
        <dbReference type="ARBA" id="ARBA00022741"/>
    </source>
</evidence>
<keyword evidence="5" id="KW-0460">Magnesium</keyword>
<dbReference type="Gene3D" id="3.90.550.10">
    <property type="entry name" value="Spore Coat Polysaccharide Biosynthesis Protein SpsA, Chain A"/>
    <property type="match status" value="1"/>
</dbReference>
<dbReference type="AlphaFoldDB" id="A0A1Y3GBD1"/>
<dbReference type="GO" id="GO:0006777">
    <property type="term" value="P:Mo-molybdopterin cofactor biosynthetic process"/>
    <property type="evidence" value="ECO:0007669"/>
    <property type="project" value="UniProtKB-KW"/>
</dbReference>
<dbReference type="PANTHER" id="PTHR19136">
    <property type="entry name" value="MOLYBDENUM COFACTOR GUANYLYLTRANSFERASE"/>
    <property type="match status" value="1"/>
</dbReference>
<dbReference type="GO" id="GO:0046872">
    <property type="term" value="F:metal ion binding"/>
    <property type="evidence" value="ECO:0007669"/>
    <property type="project" value="UniProtKB-KW"/>
</dbReference>
<keyword evidence="7" id="KW-0501">Molybdenum cofactor biosynthesis</keyword>
<dbReference type="RefSeq" id="WP_086636800.1">
    <property type="nucleotide sequence ID" value="NZ_MRZU01000003.1"/>
</dbReference>
<feature type="domain" description="MobA-like NTP transferase" evidence="8">
    <location>
        <begin position="4"/>
        <end position="159"/>
    </location>
</feature>
<dbReference type="GO" id="GO:0016779">
    <property type="term" value="F:nucleotidyltransferase activity"/>
    <property type="evidence" value="ECO:0007669"/>
    <property type="project" value="TreeGrafter"/>
</dbReference>
<evidence type="ECO:0000313" key="9">
    <source>
        <dbReference type="EMBL" id="OUJ18738.1"/>
    </source>
</evidence>
<dbReference type="GO" id="GO:0005525">
    <property type="term" value="F:GTP binding"/>
    <property type="evidence" value="ECO:0007669"/>
    <property type="project" value="UniProtKB-KW"/>
</dbReference>
<dbReference type="SUPFAM" id="SSF53448">
    <property type="entry name" value="Nucleotide-diphospho-sugar transferases"/>
    <property type="match status" value="1"/>
</dbReference>
<evidence type="ECO:0000256" key="2">
    <source>
        <dbReference type="ARBA" id="ARBA00022679"/>
    </source>
</evidence>
<dbReference type="PANTHER" id="PTHR19136:SF81">
    <property type="entry name" value="MOLYBDENUM COFACTOR GUANYLYLTRANSFERASE"/>
    <property type="match status" value="1"/>
</dbReference>
<evidence type="ECO:0000256" key="6">
    <source>
        <dbReference type="ARBA" id="ARBA00023134"/>
    </source>
</evidence>
<keyword evidence="3" id="KW-0479">Metal-binding</keyword>
<dbReference type="InterPro" id="IPR029044">
    <property type="entry name" value="Nucleotide-diphossugar_trans"/>
</dbReference>
<evidence type="ECO:0000256" key="3">
    <source>
        <dbReference type="ARBA" id="ARBA00022723"/>
    </source>
</evidence>
<evidence type="ECO:0000256" key="5">
    <source>
        <dbReference type="ARBA" id="ARBA00022842"/>
    </source>
</evidence>
<dbReference type="CDD" id="cd02503">
    <property type="entry name" value="MobA"/>
    <property type="match status" value="1"/>
</dbReference>
<keyword evidence="2" id="KW-0808">Transferase</keyword>
<keyword evidence="10" id="KW-1185">Reference proteome</keyword>
<evidence type="ECO:0000256" key="1">
    <source>
        <dbReference type="ARBA" id="ARBA00022490"/>
    </source>
</evidence>
<dbReference type="OrthoDB" id="28434at2157"/>
<keyword evidence="6" id="KW-0342">GTP-binding</keyword>
<sequence length="198" mass="22162">MRSAIILAGGNSTRFGSDKALYELNGKIMIRHVAQKLTETSDKIIAVAKDEAQGEIIMAKVPEIDEITYDPIKNYGPVAGIFAGLKTINKGKAIVSGCDMPYIKPELTNYLYNKTENYDAAVIKNKKGYIEFLPTAIKIKPGRKATKHALKQGDRRILNILNRLKVNYIPINKIEKIDPELKTFQDINKIKDINQPTC</sequence>
<keyword evidence="1" id="KW-0963">Cytoplasm</keyword>
<proteinExistence type="predicted"/>
<dbReference type="EMBL" id="MRZU01000003">
    <property type="protein sequence ID" value="OUJ18738.1"/>
    <property type="molecule type" value="Genomic_DNA"/>
</dbReference>
<dbReference type="InterPro" id="IPR025877">
    <property type="entry name" value="MobA-like_NTP_Trfase"/>
</dbReference>
<organism evidence="9 10">
    <name type="scientific">Methanonatronarchaeum thermophilum</name>
    <dbReference type="NCBI Taxonomy" id="1927129"/>
    <lineage>
        <taxon>Archaea</taxon>
        <taxon>Methanobacteriati</taxon>
        <taxon>Methanobacteriota</taxon>
        <taxon>Methanonatronarchaeia</taxon>
        <taxon>Methanonatronarchaeales</taxon>
        <taxon>Methanonatronarchaeaceae</taxon>
        <taxon>Methanonatronarchaeum</taxon>
    </lineage>
</organism>
<dbReference type="InterPro" id="IPR013482">
    <property type="entry name" value="Molybde_CF_guanTrfase"/>
</dbReference>
<keyword evidence="4" id="KW-0547">Nucleotide-binding</keyword>
<dbReference type="Proteomes" id="UP000195137">
    <property type="component" value="Unassembled WGS sequence"/>
</dbReference>
<protein>
    <submittedName>
        <fullName evidence="9">Molybdopterin-guanine dinucleotide biosynthesis protein A MobA</fullName>
    </submittedName>
</protein>
<evidence type="ECO:0000313" key="10">
    <source>
        <dbReference type="Proteomes" id="UP000195137"/>
    </source>
</evidence>
<evidence type="ECO:0000259" key="8">
    <source>
        <dbReference type="Pfam" id="PF12804"/>
    </source>
</evidence>